<dbReference type="KEGG" id="tao:THIAE_09880"/>
<dbReference type="HOGENOM" id="CLU_123929_0_0_6"/>
<evidence type="ECO:0000313" key="2">
    <source>
        <dbReference type="EMBL" id="AHF02021.1"/>
    </source>
</evidence>
<dbReference type="AlphaFoldDB" id="W0DYT8"/>
<keyword evidence="2" id="KW-0418">Kinase</keyword>
<reference evidence="2 3" key="1">
    <citation type="submission" date="2013-12" db="EMBL/GenBank/DDBJ databases">
        <authorList>
            <consortium name="DOE Joint Genome Institute"/>
            <person name="Kappler U."/>
            <person name="Huntemann M."/>
            <person name="Han J."/>
            <person name="Chen A."/>
            <person name="Kyrpides N."/>
            <person name="Mavromatis K."/>
            <person name="Markowitz V."/>
            <person name="Palaniappan K."/>
            <person name="Ivanova N."/>
            <person name="Schaumberg A."/>
            <person name="Pati A."/>
            <person name="Liolios K."/>
            <person name="Nordberg H.P."/>
            <person name="Cantor M.N."/>
            <person name="Hua S.X."/>
            <person name="Woyke T."/>
        </authorList>
    </citation>
    <scope>NUCLEOTIDE SEQUENCE [LARGE SCALE GENOMIC DNA]</scope>
    <source>
        <strain evidence="3">AL2</strain>
    </source>
</reference>
<dbReference type="SUPFAM" id="SSF54427">
    <property type="entry name" value="NTF2-like"/>
    <property type="match status" value="1"/>
</dbReference>
<dbReference type="InterPro" id="IPR013543">
    <property type="entry name" value="Ca/CaM-dep_prot_kinase-assoc"/>
</dbReference>
<dbReference type="InterPro" id="IPR032710">
    <property type="entry name" value="NTF2-like_dom_sf"/>
</dbReference>
<protein>
    <submittedName>
        <fullName evidence="2">Protein kinase</fullName>
    </submittedName>
</protein>
<evidence type="ECO:0000259" key="1">
    <source>
        <dbReference type="Pfam" id="PF08332"/>
    </source>
</evidence>
<evidence type="ECO:0000313" key="3">
    <source>
        <dbReference type="Proteomes" id="UP000005380"/>
    </source>
</evidence>
<accession>W0DYT8</accession>
<sequence>MANNRITGTTGIEYMRHSSVSLDNSLRHVTRPRLPSVQQPFDTPPVGQEVSYCAPVDEALAEELFTVWNKALASGDARYVASLYSEDAVLLPTVSNLPRSGLSEIEAYFKHFLLKQPQAKVLQRIVRKGCNKLTDAGVYEFVVGGDSIKRKVVKARYTFVYAFHAGRWKILHHHSSVMPN</sequence>
<dbReference type="Proteomes" id="UP000005380">
    <property type="component" value="Chromosome"/>
</dbReference>
<dbReference type="Pfam" id="PF08332">
    <property type="entry name" value="CaMKII_AD"/>
    <property type="match status" value="1"/>
</dbReference>
<dbReference type="eggNOG" id="COG4875">
    <property type="taxonomic scope" value="Bacteria"/>
</dbReference>
<dbReference type="GO" id="GO:0004683">
    <property type="term" value="F:calcium/calmodulin-dependent protein kinase activity"/>
    <property type="evidence" value="ECO:0007669"/>
    <property type="project" value="InterPro"/>
</dbReference>
<feature type="domain" description="Calcium/calmodulin-dependent protein kinase II association-domain" evidence="1">
    <location>
        <begin position="64"/>
        <end position="179"/>
    </location>
</feature>
<keyword evidence="3" id="KW-1185">Reference proteome</keyword>
<dbReference type="EMBL" id="CP007030">
    <property type="protein sequence ID" value="AHF02021.1"/>
    <property type="molecule type" value="Genomic_DNA"/>
</dbReference>
<dbReference type="STRING" id="717772.THIAE_09880"/>
<gene>
    <name evidence="2" type="ORF">THIAE_09880</name>
</gene>
<dbReference type="Gene3D" id="3.10.450.50">
    <property type="match status" value="1"/>
</dbReference>
<name>W0DYT8_9GAMM</name>
<dbReference type="InParanoid" id="W0DYT8"/>
<dbReference type="NCBIfam" id="TIGR02246">
    <property type="entry name" value="SgcJ/EcaC family oxidoreductase"/>
    <property type="match status" value="1"/>
</dbReference>
<dbReference type="RefSeq" id="WP_006460177.1">
    <property type="nucleotide sequence ID" value="NZ_CP007030.1"/>
</dbReference>
<keyword evidence="2" id="KW-0808">Transferase</keyword>
<dbReference type="OrthoDB" id="953853at2"/>
<dbReference type="CDD" id="cd00531">
    <property type="entry name" value="NTF2_like"/>
    <property type="match status" value="1"/>
</dbReference>
<dbReference type="InterPro" id="IPR011944">
    <property type="entry name" value="Steroid_delta5-4_isomerase"/>
</dbReference>
<proteinExistence type="predicted"/>
<organism evidence="2 3">
    <name type="scientific">Thiomicrospira aerophila AL3</name>
    <dbReference type="NCBI Taxonomy" id="717772"/>
    <lineage>
        <taxon>Bacteria</taxon>
        <taxon>Pseudomonadati</taxon>
        <taxon>Pseudomonadota</taxon>
        <taxon>Gammaproteobacteria</taxon>
        <taxon>Thiotrichales</taxon>
        <taxon>Piscirickettsiaceae</taxon>
        <taxon>Thiomicrospira</taxon>
    </lineage>
</organism>
<dbReference type="GO" id="GO:0005516">
    <property type="term" value="F:calmodulin binding"/>
    <property type="evidence" value="ECO:0007669"/>
    <property type="project" value="InterPro"/>
</dbReference>